<dbReference type="EMBL" id="QMEB01000261">
    <property type="protein sequence ID" value="NMG22452.1"/>
    <property type="molecule type" value="Genomic_DNA"/>
</dbReference>
<organism evidence="3 4">
    <name type="scientific">Brasilonema bromeliae SPC951</name>
    <dbReference type="NCBI Taxonomy" id="385972"/>
    <lineage>
        <taxon>Bacteria</taxon>
        <taxon>Bacillati</taxon>
        <taxon>Cyanobacteriota</taxon>
        <taxon>Cyanophyceae</taxon>
        <taxon>Nostocales</taxon>
        <taxon>Scytonemataceae</taxon>
        <taxon>Brasilonema</taxon>
        <taxon>Bromeliae group (in: Brasilonema)</taxon>
    </lineage>
</organism>
<evidence type="ECO:0000313" key="3">
    <source>
        <dbReference type="EMBL" id="NMG22452.1"/>
    </source>
</evidence>
<evidence type="ECO:0000313" key="4">
    <source>
        <dbReference type="Proteomes" id="UP000718564"/>
    </source>
</evidence>
<keyword evidence="4" id="KW-1185">Reference proteome</keyword>
<proteinExistence type="predicted"/>
<keyword evidence="2" id="KW-0812">Transmembrane</keyword>
<reference evidence="3 4" key="1">
    <citation type="submission" date="2018-06" db="EMBL/GenBank/DDBJ databases">
        <title>Comparative genomics of Brasilonema spp. strains.</title>
        <authorList>
            <person name="Alvarenga D.O."/>
            <person name="Fiore M.F."/>
            <person name="Varani A.M."/>
        </authorList>
    </citation>
    <scope>NUCLEOTIDE SEQUENCE [LARGE SCALE GENOMIC DNA]</scope>
    <source>
        <strain evidence="3 4">SPC951</strain>
    </source>
</reference>
<sequence length="188" mass="20466">MLVLALQGSKPVKVQLDEQELFYGELKDFVSPGVGAAFSFGLGLAGALLWTWQQSLRQSSELEKQLSNLQNQISEKDSQIHTLKVSPSSPMLSQLRWFLDEDESKVQAAISTANASSVKQAAPPISTKKANEPTFSQAVTKPLVITSTEYETQPITVSQLTAQTATSTFPSAQSALGFTQKYRKRADA</sequence>
<feature type="transmembrane region" description="Helical" evidence="2">
    <location>
        <begin position="29"/>
        <end position="52"/>
    </location>
</feature>
<comment type="caution">
    <text evidence="3">The sequence shown here is derived from an EMBL/GenBank/DDBJ whole genome shotgun (WGS) entry which is preliminary data.</text>
</comment>
<protein>
    <submittedName>
        <fullName evidence="3">Uncharacterized protein</fullName>
    </submittedName>
</protein>
<name>A0ABX1PD91_9CYAN</name>
<gene>
    <name evidence="3" type="ORF">DP116_24590</name>
</gene>
<evidence type="ECO:0000256" key="2">
    <source>
        <dbReference type="SAM" id="Phobius"/>
    </source>
</evidence>
<feature type="coiled-coil region" evidence="1">
    <location>
        <begin position="52"/>
        <end position="79"/>
    </location>
</feature>
<accession>A0ABX1PD91</accession>
<keyword evidence="2" id="KW-0472">Membrane</keyword>
<dbReference type="Proteomes" id="UP000718564">
    <property type="component" value="Unassembled WGS sequence"/>
</dbReference>
<keyword evidence="2" id="KW-1133">Transmembrane helix</keyword>
<evidence type="ECO:0000256" key="1">
    <source>
        <dbReference type="SAM" id="Coils"/>
    </source>
</evidence>
<keyword evidence="1" id="KW-0175">Coiled coil</keyword>